<sequence length="233" mass="26473">MLNNMPIVLNQDAFSVLASSQDEHRWRGRPLRPWIQAVGRVPSCELTSLETDHPSREQLTAFCSVSSRDALDLFLAISAWGGMKVRHAQSALSHEEALREALGALRDPALRDRREAYTIFRTARAAGRLPGIGPAYYTKLIFFVRPDLNGYIMDQWTARSVNLLTQQNAINLGKEWNVLDDNTADGYERFCQHIEHIASELDVSPVAAEMRLFSYGGRRPGRWRLYVKGCRRD</sequence>
<dbReference type="Proteomes" id="UP000766595">
    <property type="component" value="Unassembled WGS sequence"/>
</dbReference>
<dbReference type="AlphaFoldDB" id="A0A947DAJ8"/>
<evidence type="ECO:0000313" key="1">
    <source>
        <dbReference type="EMBL" id="MBT9293096.1"/>
    </source>
</evidence>
<reference evidence="1 2" key="1">
    <citation type="submission" date="2021-06" db="EMBL/GenBank/DDBJ databases">
        <authorList>
            <person name="Grouzdev D.S."/>
            <person name="Koziaeva V."/>
        </authorList>
    </citation>
    <scope>NUCLEOTIDE SEQUENCE [LARGE SCALE GENOMIC DNA]</scope>
    <source>
        <strain evidence="1 2">22</strain>
    </source>
</reference>
<accession>A0A947DAJ8</accession>
<dbReference type="RefSeq" id="WP_261971594.1">
    <property type="nucleotide sequence ID" value="NZ_JAHHZF010000020.1"/>
</dbReference>
<organism evidence="1 2">
    <name type="scientific">Prosthecodimorpha staleyi</name>
    <dbReference type="NCBI Taxonomy" id="2840188"/>
    <lineage>
        <taxon>Bacteria</taxon>
        <taxon>Pseudomonadati</taxon>
        <taxon>Pseudomonadota</taxon>
        <taxon>Alphaproteobacteria</taxon>
        <taxon>Hyphomicrobiales</taxon>
        <taxon>Ancalomicrobiaceae</taxon>
        <taxon>Prosthecodimorpha</taxon>
    </lineage>
</organism>
<keyword evidence="2" id="KW-1185">Reference proteome</keyword>
<protein>
    <submittedName>
        <fullName evidence="1">Uncharacterized protein</fullName>
    </submittedName>
</protein>
<comment type="caution">
    <text evidence="1">The sequence shown here is derived from an EMBL/GenBank/DDBJ whole genome shotgun (WGS) entry which is preliminary data.</text>
</comment>
<proteinExistence type="predicted"/>
<dbReference type="EMBL" id="JAHHZF010000020">
    <property type="protein sequence ID" value="MBT9293096.1"/>
    <property type="molecule type" value="Genomic_DNA"/>
</dbReference>
<dbReference type="Pfam" id="PF21790">
    <property type="entry name" value="OGG"/>
    <property type="match status" value="1"/>
</dbReference>
<name>A0A947DAJ8_9HYPH</name>
<dbReference type="InterPro" id="IPR048868">
    <property type="entry name" value="OGG-like_put"/>
</dbReference>
<evidence type="ECO:0000313" key="2">
    <source>
        <dbReference type="Proteomes" id="UP000766595"/>
    </source>
</evidence>
<gene>
    <name evidence="1" type="ORF">KL771_26785</name>
</gene>